<sequence>MACSLERFLDITELIDLLATLLTLSDIARLMRTCHALHDAFEPCFYRNLEAPTIMKPRLFSHIAAVQALARNIRHVRQWDTKVYDTAYVYNGLLAFQKEFDYFTFSASVPVAAFGKPGSRPPWLPPPDDLYSNVTPLAPMANLVKLNMALDTHTELDPGPYNRMGIFRVRRSLYHACWILQSSCCLNLVDLGLSPLVIRSRRDLRLVTATIGGLANLSSLNLGLVADIDVSWEYCQTILYSCPPSLRKFCIFKSRLFRGPRVNGWEYDRKYEEDDDRENNRNEEAEEASEDDDNKEVQQDIDSHEQEGEHNVVHSVEEERSYGEAEDEYSESEEEYNEAEEENSEDDEEDSWEDEEEDFEEDDLGYNSEDYIFTDTDDSGSDRDMDGLPEIFQRASPLVSLSYLNPWDIEYDTTLEDISAFFSYCPNIDQLELSQTYTREDLDAVARTILNTCPKITTLSYNAFTCDSFSDNTFMFRILEHMPEHQVRKIIFSSAKYPLDPFLARRAFQRHSDSLRSLHLERALEIPSKSFQAIFQECRGLEELYIHWINRYTECYFALSDAVSGEWVCSKMRRLEIIVEVLEPTDGPEQLPYYDRDSPLVLSKDEFVQFTLLEELYRRLGAMRELEYLDIRARNPLKARYCNEYIGTTLPAMLSLGDPASNRPGYLDFFKDLKKLQWLRGSVLTNTDETVETV</sequence>
<feature type="compositionally biased region" description="Acidic residues" evidence="1">
    <location>
        <begin position="284"/>
        <end position="294"/>
    </location>
</feature>
<comment type="caution">
    <text evidence="2">The sequence shown here is derived from an EMBL/GenBank/DDBJ whole genome shotgun (WGS) entry which is preliminary data.</text>
</comment>
<accession>A0A9P5VFP3</accession>
<gene>
    <name evidence="2" type="ORF">BG015_001637</name>
</gene>
<dbReference type="Proteomes" id="UP000748756">
    <property type="component" value="Unassembled WGS sequence"/>
</dbReference>
<feature type="compositionally biased region" description="Basic and acidic residues" evidence="1">
    <location>
        <begin position="272"/>
        <end position="283"/>
    </location>
</feature>
<name>A0A9P5VFP3_9FUNG</name>
<feature type="non-terminal residue" evidence="2">
    <location>
        <position position="694"/>
    </location>
</feature>
<evidence type="ECO:0000313" key="3">
    <source>
        <dbReference type="Proteomes" id="UP000748756"/>
    </source>
</evidence>
<proteinExistence type="predicted"/>
<dbReference type="SUPFAM" id="SSF52047">
    <property type="entry name" value="RNI-like"/>
    <property type="match status" value="1"/>
</dbReference>
<keyword evidence="3" id="KW-1185">Reference proteome</keyword>
<evidence type="ECO:0000313" key="2">
    <source>
        <dbReference type="EMBL" id="KAF9156773.1"/>
    </source>
</evidence>
<organism evidence="2 3">
    <name type="scientific">Linnemannia schmuckeri</name>
    <dbReference type="NCBI Taxonomy" id="64567"/>
    <lineage>
        <taxon>Eukaryota</taxon>
        <taxon>Fungi</taxon>
        <taxon>Fungi incertae sedis</taxon>
        <taxon>Mucoromycota</taxon>
        <taxon>Mortierellomycotina</taxon>
        <taxon>Mortierellomycetes</taxon>
        <taxon>Mortierellales</taxon>
        <taxon>Mortierellaceae</taxon>
        <taxon>Linnemannia</taxon>
    </lineage>
</organism>
<evidence type="ECO:0008006" key="4">
    <source>
        <dbReference type="Google" id="ProtNLM"/>
    </source>
</evidence>
<feature type="region of interest" description="Disordered" evidence="1">
    <location>
        <begin position="272"/>
        <end position="382"/>
    </location>
</feature>
<dbReference type="OrthoDB" id="10539085at2759"/>
<feature type="compositionally biased region" description="Basic and acidic residues" evidence="1">
    <location>
        <begin position="295"/>
        <end position="323"/>
    </location>
</feature>
<evidence type="ECO:0000256" key="1">
    <source>
        <dbReference type="SAM" id="MobiDB-lite"/>
    </source>
</evidence>
<dbReference type="Gene3D" id="3.80.10.10">
    <property type="entry name" value="Ribonuclease Inhibitor"/>
    <property type="match status" value="1"/>
</dbReference>
<dbReference type="EMBL" id="JAAAUQ010000013">
    <property type="protein sequence ID" value="KAF9156773.1"/>
    <property type="molecule type" value="Genomic_DNA"/>
</dbReference>
<protein>
    <recommendedName>
        <fullName evidence="4">F-box domain-containing protein</fullName>
    </recommendedName>
</protein>
<dbReference type="InterPro" id="IPR032675">
    <property type="entry name" value="LRR_dom_sf"/>
</dbReference>
<reference evidence="2" key="1">
    <citation type="journal article" date="2020" name="Fungal Divers.">
        <title>Resolving the Mortierellaceae phylogeny through synthesis of multi-gene phylogenetics and phylogenomics.</title>
        <authorList>
            <person name="Vandepol N."/>
            <person name="Liber J."/>
            <person name="Desiro A."/>
            <person name="Na H."/>
            <person name="Kennedy M."/>
            <person name="Barry K."/>
            <person name="Grigoriev I.V."/>
            <person name="Miller A.N."/>
            <person name="O'Donnell K."/>
            <person name="Stajich J.E."/>
            <person name="Bonito G."/>
        </authorList>
    </citation>
    <scope>NUCLEOTIDE SEQUENCE</scope>
    <source>
        <strain evidence="2">NRRL 6426</strain>
    </source>
</reference>
<feature type="compositionally biased region" description="Acidic residues" evidence="1">
    <location>
        <begin position="324"/>
        <end position="364"/>
    </location>
</feature>
<dbReference type="AlphaFoldDB" id="A0A9P5VFP3"/>